<accession>A0A6J4L4P8</accession>
<dbReference type="AlphaFoldDB" id="A0A6J4L4P8"/>
<evidence type="ECO:0000313" key="1">
    <source>
        <dbReference type="EMBL" id="CAA9319337.1"/>
    </source>
</evidence>
<feature type="non-terminal residue" evidence="1">
    <location>
        <position position="29"/>
    </location>
</feature>
<feature type="non-terminal residue" evidence="1">
    <location>
        <position position="1"/>
    </location>
</feature>
<sequence length="29" mass="3027">VPHLHLLLRRAGREPGAGGVPRGAARGVR</sequence>
<reference evidence="1" key="1">
    <citation type="submission" date="2020-02" db="EMBL/GenBank/DDBJ databases">
        <authorList>
            <person name="Meier V. D."/>
        </authorList>
    </citation>
    <scope>NUCLEOTIDE SEQUENCE</scope>
    <source>
        <strain evidence="1">AVDCRST_MAG89</strain>
    </source>
</reference>
<organism evidence="1">
    <name type="scientific">uncultured Gemmatimonadota bacterium</name>
    <dbReference type="NCBI Taxonomy" id="203437"/>
    <lineage>
        <taxon>Bacteria</taxon>
        <taxon>Pseudomonadati</taxon>
        <taxon>Gemmatimonadota</taxon>
        <taxon>environmental samples</taxon>
    </lineage>
</organism>
<dbReference type="EMBL" id="CADCTV010000338">
    <property type="protein sequence ID" value="CAA9319337.1"/>
    <property type="molecule type" value="Genomic_DNA"/>
</dbReference>
<protein>
    <submittedName>
        <fullName evidence="1">Uncharacterized protein</fullName>
    </submittedName>
</protein>
<proteinExistence type="predicted"/>
<name>A0A6J4L4P8_9BACT</name>
<gene>
    <name evidence="1" type="ORF">AVDCRST_MAG89-1570</name>
</gene>